<dbReference type="Pfam" id="PF00171">
    <property type="entry name" value="Aldedh"/>
    <property type="match status" value="1"/>
</dbReference>
<evidence type="ECO:0000259" key="7">
    <source>
        <dbReference type="Pfam" id="PF00171"/>
    </source>
</evidence>
<evidence type="ECO:0000313" key="8">
    <source>
        <dbReference type="EMBL" id="PSN60469.1"/>
    </source>
</evidence>
<proteinExistence type="inferred from homology"/>
<protein>
    <recommendedName>
        <fullName evidence="3">aldehyde dehydrogenase (NAD(+))</fullName>
        <ecNumber evidence="3">1.2.1.3</ecNumber>
    </recommendedName>
</protein>
<dbReference type="InterPro" id="IPR016162">
    <property type="entry name" value="Ald_DH_N"/>
</dbReference>
<evidence type="ECO:0000256" key="6">
    <source>
        <dbReference type="RuleBase" id="RU003345"/>
    </source>
</evidence>
<evidence type="ECO:0000256" key="2">
    <source>
        <dbReference type="ARBA" id="ARBA00023002"/>
    </source>
</evidence>
<organism evidence="8 9">
    <name type="scientific">Corynespora cassiicola Philippines</name>
    <dbReference type="NCBI Taxonomy" id="1448308"/>
    <lineage>
        <taxon>Eukaryota</taxon>
        <taxon>Fungi</taxon>
        <taxon>Dikarya</taxon>
        <taxon>Ascomycota</taxon>
        <taxon>Pezizomycotina</taxon>
        <taxon>Dothideomycetes</taxon>
        <taxon>Pleosporomycetidae</taxon>
        <taxon>Pleosporales</taxon>
        <taxon>Corynesporascaceae</taxon>
        <taxon>Corynespora</taxon>
    </lineage>
</organism>
<name>A0A2T2N504_CORCC</name>
<dbReference type="AlphaFoldDB" id="A0A2T2N504"/>
<keyword evidence="9" id="KW-1185">Reference proteome</keyword>
<comment type="similarity">
    <text evidence="1 6">Belongs to the aldehyde dehydrogenase family.</text>
</comment>
<dbReference type="FunFam" id="3.40.309.10:FF:000012">
    <property type="entry name" value="Betaine aldehyde dehydrogenase"/>
    <property type="match status" value="1"/>
</dbReference>
<dbReference type="Gene3D" id="3.40.309.10">
    <property type="entry name" value="Aldehyde Dehydrogenase, Chain A, domain 2"/>
    <property type="match status" value="1"/>
</dbReference>
<dbReference type="OrthoDB" id="310895at2759"/>
<evidence type="ECO:0000313" key="9">
    <source>
        <dbReference type="Proteomes" id="UP000240883"/>
    </source>
</evidence>
<dbReference type="PANTHER" id="PTHR11699">
    <property type="entry name" value="ALDEHYDE DEHYDROGENASE-RELATED"/>
    <property type="match status" value="1"/>
</dbReference>
<evidence type="ECO:0000256" key="3">
    <source>
        <dbReference type="ARBA" id="ARBA00024226"/>
    </source>
</evidence>
<dbReference type="InterPro" id="IPR029510">
    <property type="entry name" value="Ald_DH_CS_GLU"/>
</dbReference>
<dbReference type="Gene3D" id="3.40.605.10">
    <property type="entry name" value="Aldehyde Dehydrogenase, Chain A, domain 1"/>
    <property type="match status" value="1"/>
</dbReference>
<accession>A0A2T2N504</accession>
<keyword evidence="2 6" id="KW-0560">Oxidoreductase</keyword>
<dbReference type="SUPFAM" id="SSF53720">
    <property type="entry name" value="ALDH-like"/>
    <property type="match status" value="1"/>
</dbReference>
<dbReference type="GO" id="GO:0004029">
    <property type="term" value="F:aldehyde dehydrogenase (NAD+) activity"/>
    <property type="evidence" value="ECO:0007669"/>
    <property type="project" value="UniProtKB-EC"/>
</dbReference>
<dbReference type="Proteomes" id="UP000240883">
    <property type="component" value="Unassembled WGS sequence"/>
</dbReference>
<gene>
    <name evidence="8" type="ORF">BS50DRAFT_655617</name>
</gene>
<dbReference type="FunFam" id="3.40.605.10:FF:000001">
    <property type="entry name" value="Aldehyde dehydrogenase 1"/>
    <property type="match status" value="1"/>
</dbReference>
<feature type="domain" description="Aldehyde dehydrogenase" evidence="7">
    <location>
        <begin position="12"/>
        <end position="472"/>
    </location>
</feature>
<dbReference type="STRING" id="1448308.A0A2T2N504"/>
<evidence type="ECO:0000256" key="1">
    <source>
        <dbReference type="ARBA" id="ARBA00009986"/>
    </source>
</evidence>
<reference evidence="8 9" key="1">
    <citation type="journal article" date="2018" name="Front. Microbiol.">
        <title>Genome-Wide Analysis of Corynespora cassiicola Leaf Fall Disease Putative Effectors.</title>
        <authorList>
            <person name="Lopez D."/>
            <person name="Ribeiro S."/>
            <person name="Label P."/>
            <person name="Fumanal B."/>
            <person name="Venisse J.S."/>
            <person name="Kohler A."/>
            <person name="de Oliveira R.R."/>
            <person name="Labutti K."/>
            <person name="Lipzen A."/>
            <person name="Lail K."/>
            <person name="Bauer D."/>
            <person name="Ohm R.A."/>
            <person name="Barry K.W."/>
            <person name="Spatafora J."/>
            <person name="Grigoriev I.V."/>
            <person name="Martin F.M."/>
            <person name="Pujade-Renaud V."/>
        </authorList>
    </citation>
    <scope>NUCLEOTIDE SEQUENCE [LARGE SCALE GENOMIC DNA]</scope>
    <source>
        <strain evidence="8 9">Philippines</strain>
    </source>
</reference>
<dbReference type="EC" id="1.2.1.3" evidence="3"/>
<dbReference type="InterPro" id="IPR016161">
    <property type="entry name" value="Ald_DH/histidinol_DH"/>
</dbReference>
<dbReference type="InterPro" id="IPR015590">
    <property type="entry name" value="Aldehyde_DH_dom"/>
</dbReference>
<dbReference type="PROSITE" id="PS00687">
    <property type="entry name" value="ALDEHYDE_DEHYDR_GLU"/>
    <property type="match status" value="1"/>
</dbReference>
<dbReference type="InterPro" id="IPR016163">
    <property type="entry name" value="Ald_DH_C"/>
</dbReference>
<feature type="active site" evidence="5">
    <location>
        <position position="248"/>
    </location>
</feature>
<dbReference type="EMBL" id="KZ678149">
    <property type="protein sequence ID" value="PSN60469.1"/>
    <property type="molecule type" value="Genomic_DNA"/>
</dbReference>
<sequence>MVEYSHFINNEWVTGSSSATLEVFNPATDESAGKINCAREAELDAAVAAARAAFEPWAATPAAKRAALLNKLADLIDAHGEQLAKEEVKAMGQPASIARGVIVPATSQTFRYYAGWADKIEGLTLPSEGGKLNITQYEPLGVCAGIGPWNVTLSTLSWKVAPALAAGNTIVYKTSEKSPFSVLLLAQLFKKAGFPAGVFNLISGDGITGALIASHMDIDKVSFTGSGPTGRKIIEAGAKSNLKKVTVELGGKSPSLVFDDADIENALTSNSQGFLFNSSQACIAASRLFVQNSIAEKFIEGLEARFKSLDATVGDPNSPNTFLGPLADKGQMERVLEYVKIGKSEAKLLFGGERKGDKGTFVQPTIFLNPAKDAKIYREEIFGPVLTVLTFETEEEAVKLANDTSYGLSASVYTGSTGRALRVASKIRAGTVGVNTPFIPSYELVFGGYKQSGQGRECGKEGLYAYLQAKTISISLAI</sequence>
<comment type="catalytic activity">
    <reaction evidence="4">
        <text>an aldehyde + NAD(+) + H2O = a carboxylate + NADH + 2 H(+)</text>
        <dbReference type="Rhea" id="RHEA:16185"/>
        <dbReference type="ChEBI" id="CHEBI:15377"/>
        <dbReference type="ChEBI" id="CHEBI:15378"/>
        <dbReference type="ChEBI" id="CHEBI:17478"/>
        <dbReference type="ChEBI" id="CHEBI:29067"/>
        <dbReference type="ChEBI" id="CHEBI:57540"/>
        <dbReference type="ChEBI" id="CHEBI:57945"/>
        <dbReference type="EC" id="1.2.1.3"/>
    </reaction>
</comment>
<evidence type="ECO:0000256" key="4">
    <source>
        <dbReference type="ARBA" id="ARBA00049194"/>
    </source>
</evidence>
<evidence type="ECO:0000256" key="5">
    <source>
        <dbReference type="PROSITE-ProRule" id="PRU10007"/>
    </source>
</evidence>